<evidence type="ECO:0000256" key="1">
    <source>
        <dbReference type="SAM" id="MobiDB-lite"/>
    </source>
</evidence>
<keyword evidence="3" id="KW-1185">Reference proteome</keyword>
<dbReference type="Proteomes" id="UP001603978">
    <property type="component" value="Unassembled WGS sequence"/>
</dbReference>
<evidence type="ECO:0000313" key="2">
    <source>
        <dbReference type="EMBL" id="MFG1709146.1"/>
    </source>
</evidence>
<feature type="compositionally biased region" description="Basic and acidic residues" evidence="1">
    <location>
        <begin position="15"/>
        <end position="27"/>
    </location>
</feature>
<dbReference type="EMBL" id="JBICRM010000034">
    <property type="protein sequence ID" value="MFG1709146.1"/>
    <property type="molecule type" value="Genomic_DNA"/>
</dbReference>
<comment type="caution">
    <text evidence="2">The sequence shown here is derived from an EMBL/GenBank/DDBJ whole genome shotgun (WGS) entry which is preliminary data.</text>
</comment>
<evidence type="ECO:0008006" key="4">
    <source>
        <dbReference type="Google" id="ProtNLM"/>
    </source>
</evidence>
<reference evidence="2 3" key="1">
    <citation type="submission" date="2024-10" db="EMBL/GenBank/DDBJ databases">
        <authorList>
            <person name="Topkara A.R."/>
            <person name="Saygin H."/>
        </authorList>
    </citation>
    <scope>NUCLEOTIDE SEQUENCE [LARGE SCALE GENOMIC DNA]</scope>
    <source>
        <strain evidence="2 3">M3C6</strain>
    </source>
</reference>
<name>A0ABW7AP17_9ACTN</name>
<evidence type="ECO:0000313" key="3">
    <source>
        <dbReference type="Proteomes" id="UP001603978"/>
    </source>
</evidence>
<gene>
    <name evidence="2" type="ORF">ACFLIM_38740</name>
</gene>
<sequence length="227" mass="24936">MGTTTRKTTKRKRPRADFTPEQREEWKARKHADKRAAISGREGAAALLAQRSDLIDAFRVYASRVMDHRTLGNTLGMMAQNPAATRVNSAFFWAREGRAVLPEAKPMCVLARRKGNKIVETEDPDTGETEETVEGKWSGWTGERVFDVRDTVPAKKPCGHCGAAPGDTCPGSCAVYVPVPGPVPTREEVAELLDEILRDEGGFDLCFLEAAADEAQDLDDESAEDDE</sequence>
<feature type="region of interest" description="Disordered" evidence="1">
    <location>
        <begin position="1"/>
        <end position="35"/>
    </location>
</feature>
<dbReference type="RefSeq" id="WP_393173637.1">
    <property type="nucleotide sequence ID" value="NZ_JBICRM010000034.1"/>
</dbReference>
<proteinExistence type="predicted"/>
<protein>
    <recommendedName>
        <fullName evidence="4">4Fe-4S Wbl-type domain-containing protein</fullName>
    </recommendedName>
</protein>
<accession>A0ABW7AP17</accession>
<organism evidence="2 3">
    <name type="scientific">Nonomuraea marmarensis</name>
    <dbReference type="NCBI Taxonomy" id="3351344"/>
    <lineage>
        <taxon>Bacteria</taxon>
        <taxon>Bacillati</taxon>
        <taxon>Actinomycetota</taxon>
        <taxon>Actinomycetes</taxon>
        <taxon>Streptosporangiales</taxon>
        <taxon>Streptosporangiaceae</taxon>
        <taxon>Nonomuraea</taxon>
    </lineage>
</organism>